<feature type="domain" description="MIF4G" evidence="4">
    <location>
        <begin position="581"/>
        <end position="777"/>
    </location>
</feature>
<evidence type="ECO:0000256" key="3">
    <source>
        <dbReference type="SAM" id="MobiDB-lite"/>
    </source>
</evidence>
<evidence type="ECO:0000313" key="6">
    <source>
        <dbReference type="Proteomes" id="UP000247409"/>
    </source>
</evidence>
<feature type="compositionally biased region" description="Basic and acidic residues" evidence="3">
    <location>
        <begin position="1175"/>
        <end position="1184"/>
    </location>
</feature>
<feature type="compositionally biased region" description="Polar residues" evidence="3">
    <location>
        <begin position="934"/>
        <end position="944"/>
    </location>
</feature>
<dbReference type="GO" id="GO:0000184">
    <property type="term" value="P:nuclear-transcribed mRNA catabolic process, nonsense-mediated decay"/>
    <property type="evidence" value="ECO:0007669"/>
    <property type="project" value="InterPro"/>
</dbReference>
<reference evidence="5 6" key="1">
    <citation type="journal article" date="2018" name="Mol. Biol. Evol.">
        <title>Analysis of the draft genome of the red seaweed Gracilariopsis chorda provides insights into genome size evolution in Rhodophyta.</title>
        <authorList>
            <person name="Lee J."/>
            <person name="Yang E.C."/>
            <person name="Graf L."/>
            <person name="Yang J.H."/>
            <person name="Qiu H."/>
            <person name="Zel Zion U."/>
            <person name="Chan C.X."/>
            <person name="Stephens T.G."/>
            <person name="Weber A.P.M."/>
            <person name="Boo G.H."/>
            <person name="Boo S.M."/>
            <person name="Kim K.M."/>
            <person name="Shin Y."/>
            <person name="Jung M."/>
            <person name="Lee S.J."/>
            <person name="Yim H.S."/>
            <person name="Lee J.H."/>
            <person name="Bhattacharya D."/>
            <person name="Yoon H.S."/>
        </authorList>
    </citation>
    <scope>NUCLEOTIDE SEQUENCE [LARGE SCALE GENOMIC DNA]</scope>
    <source>
        <strain evidence="5 6">SKKU-2015</strain>
        <tissue evidence="5">Whole body</tissue>
    </source>
</reference>
<dbReference type="PANTHER" id="PTHR12839:SF7">
    <property type="entry name" value="REGULATOR OF NONSENSE TRANSCRIPTS 2"/>
    <property type="match status" value="1"/>
</dbReference>
<feature type="compositionally biased region" description="Acidic residues" evidence="3">
    <location>
        <begin position="1185"/>
        <end position="1194"/>
    </location>
</feature>
<dbReference type="Proteomes" id="UP000247409">
    <property type="component" value="Unassembled WGS sequence"/>
</dbReference>
<feature type="domain" description="MIF4G" evidence="4">
    <location>
        <begin position="793"/>
        <end position="1034"/>
    </location>
</feature>
<feature type="compositionally biased region" description="Polar residues" evidence="3">
    <location>
        <begin position="450"/>
        <end position="464"/>
    </location>
</feature>
<feature type="compositionally biased region" description="Low complexity" evidence="3">
    <location>
        <begin position="1300"/>
        <end position="1309"/>
    </location>
</feature>
<dbReference type="InterPro" id="IPR016024">
    <property type="entry name" value="ARM-type_fold"/>
</dbReference>
<gene>
    <name evidence="5" type="ORF">BWQ96_00700</name>
</gene>
<feature type="compositionally biased region" description="Polar residues" evidence="3">
    <location>
        <begin position="1160"/>
        <end position="1173"/>
    </location>
</feature>
<dbReference type="GO" id="GO:0035145">
    <property type="term" value="C:exon-exon junction complex"/>
    <property type="evidence" value="ECO:0007669"/>
    <property type="project" value="TreeGrafter"/>
</dbReference>
<feature type="domain" description="MIF4G" evidence="4">
    <location>
        <begin position="182"/>
        <end position="394"/>
    </location>
</feature>
<feature type="compositionally biased region" description="Basic and acidic residues" evidence="3">
    <location>
        <begin position="1"/>
        <end position="11"/>
    </location>
</feature>
<dbReference type="GO" id="GO:0005737">
    <property type="term" value="C:cytoplasm"/>
    <property type="evidence" value="ECO:0007669"/>
    <property type="project" value="UniProtKB-SubCell"/>
</dbReference>
<feature type="region of interest" description="Disordered" evidence="3">
    <location>
        <begin position="1396"/>
        <end position="1424"/>
    </location>
</feature>
<dbReference type="Gene3D" id="1.25.40.180">
    <property type="match status" value="3"/>
</dbReference>
<dbReference type="PANTHER" id="PTHR12839">
    <property type="entry name" value="NONSENSE-MEDIATED MRNA DECAY PROTEIN 2 UP-FRAMESHIFT SUPPRESSOR 2"/>
    <property type="match status" value="1"/>
</dbReference>
<feature type="region of interest" description="Disordered" evidence="3">
    <location>
        <begin position="448"/>
        <end position="487"/>
    </location>
</feature>
<organism evidence="5 6">
    <name type="scientific">Gracilariopsis chorda</name>
    <dbReference type="NCBI Taxonomy" id="448386"/>
    <lineage>
        <taxon>Eukaryota</taxon>
        <taxon>Rhodophyta</taxon>
        <taxon>Florideophyceae</taxon>
        <taxon>Rhodymeniophycidae</taxon>
        <taxon>Gracilariales</taxon>
        <taxon>Gracilariaceae</taxon>
        <taxon>Gracilariopsis</taxon>
    </lineage>
</organism>
<proteinExistence type="predicted"/>
<accession>A0A2V3J4S4</accession>
<dbReference type="EMBL" id="NBIV01000005">
    <property type="protein sequence ID" value="PXF49384.1"/>
    <property type="molecule type" value="Genomic_DNA"/>
</dbReference>
<comment type="caution">
    <text evidence="5">The sequence shown here is derived from an EMBL/GenBank/DDBJ whole genome shotgun (WGS) entry which is preliminary data.</text>
</comment>
<feature type="region of interest" description="Disordered" evidence="3">
    <location>
        <begin position="927"/>
        <end position="958"/>
    </location>
</feature>
<feature type="region of interest" description="Disordered" evidence="3">
    <location>
        <begin position="1"/>
        <end position="134"/>
    </location>
</feature>
<dbReference type="SMART" id="SM00543">
    <property type="entry name" value="MIF4G"/>
    <property type="match status" value="3"/>
</dbReference>
<feature type="region of interest" description="Disordered" evidence="3">
    <location>
        <begin position="1108"/>
        <end position="1194"/>
    </location>
</feature>
<name>A0A2V3J4S4_9FLOR</name>
<feature type="compositionally biased region" description="Low complexity" evidence="3">
    <location>
        <begin position="30"/>
        <end position="50"/>
    </location>
</feature>
<evidence type="ECO:0000256" key="1">
    <source>
        <dbReference type="ARBA" id="ARBA00004496"/>
    </source>
</evidence>
<protein>
    <submittedName>
        <fullName evidence="5">Regulator of nonsense transcripts UPF2</fullName>
    </submittedName>
</protein>
<dbReference type="OrthoDB" id="4486at2759"/>
<dbReference type="InterPro" id="IPR003890">
    <property type="entry name" value="MIF4G-like_typ-3"/>
</dbReference>
<dbReference type="GO" id="GO:0003723">
    <property type="term" value="F:RNA binding"/>
    <property type="evidence" value="ECO:0007669"/>
    <property type="project" value="InterPro"/>
</dbReference>
<feature type="compositionally biased region" description="Basic and acidic residues" evidence="3">
    <location>
        <begin position="1410"/>
        <end position="1424"/>
    </location>
</feature>
<feature type="region of interest" description="Disordered" evidence="3">
    <location>
        <begin position="1206"/>
        <end position="1252"/>
    </location>
</feature>
<feature type="region of interest" description="Disordered" evidence="3">
    <location>
        <begin position="340"/>
        <end position="361"/>
    </location>
</feature>
<evidence type="ECO:0000313" key="5">
    <source>
        <dbReference type="EMBL" id="PXF49384.1"/>
    </source>
</evidence>
<dbReference type="SUPFAM" id="SSF48371">
    <property type="entry name" value="ARM repeat"/>
    <property type="match status" value="3"/>
</dbReference>
<feature type="compositionally biased region" description="Polar residues" evidence="3">
    <location>
        <begin position="478"/>
        <end position="487"/>
    </location>
</feature>
<feature type="region of interest" description="Disordered" evidence="3">
    <location>
        <begin position="1295"/>
        <end position="1334"/>
    </location>
</feature>
<keyword evidence="6" id="KW-1185">Reference proteome</keyword>
<feature type="compositionally biased region" description="Basic and acidic residues" evidence="3">
    <location>
        <begin position="106"/>
        <end position="134"/>
    </location>
</feature>
<feature type="compositionally biased region" description="Polar residues" evidence="3">
    <location>
        <begin position="1122"/>
        <end position="1131"/>
    </location>
</feature>
<evidence type="ECO:0000259" key="4">
    <source>
        <dbReference type="SMART" id="SM00543"/>
    </source>
</evidence>
<feature type="compositionally biased region" description="Polar residues" evidence="3">
    <location>
        <begin position="86"/>
        <end position="97"/>
    </location>
</feature>
<feature type="compositionally biased region" description="Polar residues" evidence="3">
    <location>
        <begin position="521"/>
        <end position="535"/>
    </location>
</feature>
<sequence>MNTPQREEGGRGRRRRRRGPPPNSRNDSDQSNPQSHRPSRRPQSYQSRSYRNTKRDSHSEQSQNASASERRRRSESSDAVDPRPPTQKNANVGTKDQSVPKSKPKSTPEKTAEQIEAERIQKEQQEKQEREEAERKALIEAQNAKRKSERELNLLFGESVRTGSARKERPSDTELRQLDSSLKKCTGFLRKIRFSGVTVESAKTLCNEARTLNLSRYVSEVVAAISESKLRSGDIEYIILLCGEMHRRYEDFIPQLVNSLSIVITNASGNGAARDLSTRKAAMRLIVEMFVLGMISDVNPITSVLKQLMKASKESIDSALPSLSILAAFVRCANRTLLPPHPVSSKSPSESEKPESLQSAAWEDTVLSESAKSNISSALESFFTSDVDRIVKEAANSLRKAKDAYHRAVQLRGSPEEASSNAYEAAKQVFEKILSSANVLAESLGKASIDTPSENSRSVVTSGERSGGQDAAHIIVSNPFNSLGKNRQSAHDVDMMMHADHPFEGDQQRIFYTELLSAQNVSTNSRDYSKESPSSGREDTSQPNDAKGNHKSSSASSKGDSRDSKSSNPGSEGRRRGSEKPLSIDKLLSRLTGTETKEDADNFVRQFLASTDGLKNGTKRLGKALLSVSAQKLNVLPAYSRIAATLQPIYPDMVTLVSTGLEEEFRNLVGKPDADEKNLSTCNKSSNYVGEFIKFGLIPKTTMFDLLALCMKDLSGHRVDLACHLLETCGRYVYLSPSTHIKMSNILETLWRLKSVRNLEARHNALIETAFFAVRLSPGSKAHKKKSRPPLHEYIRHLIYYRLDSTNISWTHSQLLKLHWTDELECYVAKKFVKISRARFSTIPYVAALIGSLQKDKPSLVVAIIDSLLESIRAGMEKNDGRESQRRLAEVHLLGEMHTCGIVDERIVYNILYQFITLGHESGDLNQGKGRVISSENTTDSDPNPNEPSKIAKNGTFTGAPDPAGDFFRIRLACSLLESCGRVLAVANRRKLEVFWLFLERYMFCKTYQAGQGDCLPLHISHVVGDVFENLMHRSKRIGKDARVRSIHPNERKLYHSSNKSVEGFSPRGLKRSNSLEEAIQAVMVVERSPADVALIAIPYRRIEIPGDRKQNINTGGRLPRSLSTTLSNPAPGSGIIGNVRDGFVTTNMRKKDVGVERTPNGSVTDEPSCTDSVSDERASHATNEEDDSVFDEDVYEGDVTAESGDEYAESLGEGTVGDDEVADRDEDDSDEEHSDDDSISYERQRPRTEEEDAFAKELAAFTAAAVQSARASNSRVRKFDRMAIPMALMTQKMEEEKAAAAAAAAGAANTANHENSSAEDDDEISRVKKKASRRRESIEFKMLVRKGGKSQLQGLQVPASSTLAVKAKESETAGAARSEETKRLVLGSTIVLNDDSDDLDEEVPLRFQQDAREKEKSIRQQRVDDEQELLSTLFKARPRR</sequence>
<keyword evidence="2" id="KW-0963">Cytoplasm</keyword>
<evidence type="ECO:0000256" key="2">
    <source>
        <dbReference type="ARBA" id="ARBA00022490"/>
    </source>
</evidence>
<dbReference type="Pfam" id="PF04050">
    <property type="entry name" value="Upf2"/>
    <property type="match status" value="1"/>
</dbReference>
<feature type="compositionally biased region" description="Acidic residues" evidence="3">
    <location>
        <begin position="1217"/>
        <end position="1240"/>
    </location>
</feature>
<dbReference type="InterPro" id="IPR007193">
    <property type="entry name" value="Upf2/Nmd2_C"/>
</dbReference>
<dbReference type="Pfam" id="PF02854">
    <property type="entry name" value="MIF4G"/>
    <property type="match status" value="3"/>
</dbReference>
<dbReference type="Gene3D" id="4.10.80.160">
    <property type="match status" value="1"/>
</dbReference>
<comment type="subcellular location">
    <subcellularLocation>
        <location evidence="1">Cytoplasm</location>
    </subcellularLocation>
</comment>
<dbReference type="InterPro" id="IPR039762">
    <property type="entry name" value="Nmd2/UPF2"/>
</dbReference>
<dbReference type="STRING" id="448386.A0A2V3J4S4"/>
<feature type="compositionally biased region" description="Basic and acidic residues" evidence="3">
    <location>
        <begin position="572"/>
        <end position="583"/>
    </location>
</feature>
<feature type="region of interest" description="Disordered" evidence="3">
    <location>
        <begin position="521"/>
        <end position="584"/>
    </location>
</feature>